<dbReference type="InterPro" id="IPR002481">
    <property type="entry name" value="FUR"/>
</dbReference>
<reference evidence="3 4" key="1">
    <citation type="submission" date="2018-06" db="EMBL/GenBank/DDBJ databases">
        <authorList>
            <consortium name="Pathogen Informatics"/>
            <person name="Doyle S."/>
        </authorList>
    </citation>
    <scope>NUCLEOTIDE SEQUENCE [LARGE SCALE GENOMIC DNA]</scope>
    <source>
        <strain evidence="3 4">NCTC10588</strain>
    </source>
</reference>
<sequence>MNTQRIENILDNKKIPITSMRMLVLDAFLEAPQALSLSDLEEKLAQSDRSTLYRTLKTFEKKGLIHGIQEHNTTQYLLCSDDCNEEIHHDYHLHFYCTECKQTTCLEEVSFNNVPFPDDYLVKELKFLATGICKECRETIQ</sequence>
<keyword evidence="2" id="KW-0408">Iron</keyword>
<accession>A0A7Z7LZV8</accession>
<evidence type="ECO:0000313" key="3">
    <source>
        <dbReference type="EMBL" id="STD10115.1"/>
    </source>
</evidence>
<dbReference type="GO" id="GO:0045892">
    <property type="term" value="P:negative regulation of DNA-templated transcription"/>
    <property type="evidence" value="ECO:0007669"/>
    <property type="project" value="TreeGrafter"/>
</dbReference>
<dbReference type="Gene3D" id="1.10.10.10">
    <property type="entry name" value="Winged helix-like DNA-binding domain superfamily/Winged helix DNA-binding domain"/>
    <property type="match status" value="1"/>
</dbReference>
<feature type="binding site" evidence="1">
    <location>
        <position position="100"/>
    </location>
    <ligand>
        <name>Zn(2+)</name>
        <dbReference type="ChEBI" id="CHEBI:29105"/>
    </ligand>
</feature>
<feature type="binding site" evidence="2">
    <location>
        <position position="90"/>
    </location>
    <ligand>
        <name>Fe cation</name>
        <dbReference type="ChEBI" id="CHEBI:24875"/>
    </ligand>
</feature>
<dbReference type="SUPFAM" id="SSF46785">
    <property type="entry name" value="Winged helix' DNA-binding domain"/>
    <property type="match status" value="1"/>
</dbReference>
<comment type="caution">
    <text evidence="3">The sequence shown here is derived from an EMBL/GenBank/DDBJ whole genome shotgun (WGS) entry which is preliminary data.</text>
</comment>
<feature type="binding site" evidence="1">
    <location>
        <position position="97"/>
    </location>
    <ligand>
        <name>Zn(2+)</name>
        <dbReference type="ChEBI" id="CHEBI:29105"/>
    </ligand>
</feature>
<comment type="cofactor">
    <cofactor evidence="2">
        <name>Mn(2+)</name>
        <dbReference type="ChEBI" id="CHEBI:29035"/>
    </cofactor>
    <cofactor evidence="2">
        <name>Fe(2+)</name>
        <dbReference type="ChEBI" id="CHEBI:29033"/>
    </cofactor>
    <text evidence="2">Binds 1 Mn(2+) or Fe(2+) ion per subunit.</text>
</comment>
<dbReference type="EMBL" id="UFYD01000001">
    <property type="protein sequence ID" value="STD10115.1"/>
    <property type="molecule type" value="Genomic_DNA"/>
</dbReference>
<evidence type="ECO:0000256" key="2">
    <source>
        <dbReference type="PIRSR" id="PIRSR602481-2"/>
    </source>
</evidence>
<keyword evidence="1" id="KW-0479">Metal-binding</keyword>
<dbReference type="GO" id="GO:0008270">
    <property type="term" value="F:zinc ion binding"/>
    <property type="evidence" value="ECO:0007669"/>
    <property type="project" value="TreeGrafter"/>
</dbReference>
<dbReference type="GO" id="GO:1900376">
    <property type="term" value="P:regulation of secondary metabolite biosynthetic process"/>
    <property type="evidence" value="ECO:0007669"/>
    <property type="project" value="TreeGrafter"/>
</dbReference>
<dbReference type="InterPro" id="IPR036388">
    <property type="entry name" value="WH-like_DNA-bd_sf"/>
</dbReference>
<dbReference type="Proteomes" id="UP000254876">
    <property type="component" value="Unassembled WGS sequence"/>
</dbReference>
<gene>
    <name evidence="3" type="ORF">NCTC10588_03134</name>
</gene>
<protein>
    <submittedName>
        <fullName evidence="3">Ferric uptake regulator family</fullName>
    </submittedName>
</protein>
<dbReference type="InterPro" id="IPR036390">
    <property type="entry name" value="WH_DNA-bd_sf"/>
</dbReference>
<name>A0A7Z7LZV8_9FLAO</name>
<feature type="binding site" evidence="1">
    <location>
        <position position="133"/>
    </location>
    <ligand>
        <name>Zn(2+)</name>
        <dbReference type="ChEBI" id="CHEBI:29105"/>
    </ligand>
</feature>
<dbReference type="GO" id="GO:0003700">
    <property type="term" value="F:DNA-binding transcription factor activity"/>
    <property type="evidence" value="ECO:0007669"/>
    <property type="project" value="InterPro"/>
</dbReference>
<dbReference type="PANTHER" id="PTHR33202:SF22">
    <property type="entry name" value="HYDROGEN PEROXIDE SENSITIVE REPRESSOR"/>
    <property type="match status" value="1"/>
</dbReference>
<dbReference type="GO" id="GO:0000976">
    <property type="term" value="F:transcription cis-regulatory region binding"/>
    <property type="evidence" value="ECO:0007669"/>
    <property type="project" value="TreeGrafter"/>
</dbReference>
<feature type="binding site" evidence="2">
    <location>
        <position position="88"/>
    </location>
    <ligand>
        <name>Fe cation</name>
        <dbReference type="ChEBI" id="CHEBI:24875"/>
    </ligand>
</feature>
<keyword evidence="1" id="KW-0862">Zinc</keyword>
<comment type="cofactor">
    <cofactor evidence="1">
        <name>Zn(2+)</name>
        <dbReference type="ChEBI" id="CHEBI:29105"/>
    </cofactor>
    <text evidence="1">Binds 1 zinc ion per subunit.</text>
</comment>
<dbReference type="PANTHER" id="PTHR33202">
    <property type="entry name" value="ZINC UPTAKE REGULATION PROTEIN"/>
    <property type="match status" value="1"/>
</dbReference>
<evidence type="ECO:0000256" key="1">
    <source>
        <dbReference type="PIRSR" id="PIRSR602481-1"/>
    </source>
</evidence>
<evidence type="ECO:0000313" key="4">
    <source>
        <dbReference type="Proteomes" id="UP000254876"/>
    </source>
</evidence>
<proteinExistence type="predicted"/>
<dbReference type="AlphaFoldDB" id="A0A7Z7LZV8"/>
<dbReference type="Pfam" id="PF01475">
    <property type="entry name" value="FUR"/>
    <property type="match status" value="1"/>
</dbReference>
<organism evidence="3 4">
    <name type="scientific">Elizabethkingia anophelis</name>
    <dbReference type="NCBI Taxonomy" id="1117645"/>
    <lineage>
        <taxon>Bacteria</taxon>
        <taxon>Pseudomonadati</taxon>
        <taxon>Bacteroidota</taxon>
        <taxon>Flavobacteriia</taxon>
        <taxon>Flavobacteriales</taxon>
        <taxon>Weeksellaceae</taxon>
        <taxon>Elizabethkingia</taxon>
    </lineage>
</organism>
<feature type="binding site" evidence="1">
    <location>
        <position position="136"/>
    </location>
    <ligand>
        <name>Zn(2+)</name>
        <dbReference type="ChEBI" id="CHEBI:29105"/>
    </ligand>
</feature>